<organism evidence="2 3">
    <name type="scientific">Arabis alpina</name>
    <name type="common">Alpine rock-cress</name>
    <dbReference type="NCBI Taxonomy" id="50452"/>
    <lineage>
        <taxon>Eukaryota</taxon>
        <taxon>Viridiplantae</taxon>
        <taxon>Streptophyta</taxon>
        <taxon>Embryophyta</taxon>
        <taxon>Tracheophyta</taxon>
        <taxon>Spermatophyta</taxon>
        <taxon>Magnoliopsida</taxon>
        <taxon>eudicotyledons</taxon>
        <taxon>Gunneridae</taxon>
        <taxon>Pentapetalae</taxon>
        <taxon>rosids</taxon>
        <taxon>malvids</taxon>
        <taxon>Brassicales</taxon>
        <taxon>Brassicaceae</taxon>
        <taxon>Arabideae</taxon>
        <taxon>Arabis</taxon>
    </lineage>
</organism>
<proteinExistence type="predicted"/>
<name>A0A087G9K9_ARAAL</name>
<evidence type="ECO:0000313" key="2">
    <source>
        <dbReference type="EMBL" id="KFK26561.1"/>
    </source>
</evidence>
<feature type="compositionally biased region" description="Basic and acidic residues" evidence="1">
    <location>
        <begin position="95"/>
        <end position="107"/>
    </location>
</feature>
<evidence type="ECO:0000313" key="3">
    <source>
        <dbReference type="Proteomes" id="UP000029120"/>
    </source>
</evidence>
<dbReference type="AlphaFoldDB" id="A0A087G9K9"/>
<dbReference type="EMBL" id="CM002876">
    <property type="protein sequence ID" value="KFK26561.1"/>
    <property type="molecule type" value="Genomic_DNA"/>
</dbReference>
<reference evidence="3" key="1">
    <citation type="journal article" date="2015" name="Nat. Plants">
        <title>Genome expansion of Arabis alpina linked with retrotransposition and reduced symmetric DNA methylation.</title>
        <authorList>
            <person name="Willing E.M."/>
            <person name="Rawat V."/>
            <person name="Mandakova T."/>
            <person name="Maumus F."/>
            <person name="James G.V."/>
            <person name="Nordstroem K.J."/>
            <person name="Becker C."/>
            <person name="Warthmann N."/>
            <person name="Chica C."/>
            <person name="Szarzynska B."/>
            <person name="Zytnicki M."/>
            <person name="Albani M.C."/>
            <person name="Kiefer C."/>
            <person name="Bergonzi S."/>
            <person name="Castaings L."/>
            <person name="Mateos J.L."/>
            <person name="Berns M.C."/>
            <person name="Bujdoso N."/>
            <person name="Piofczyk T."/>
            <person name="de Lorenzo L."/>
            <person name="Barrero-Sicilia C."/>
            <person name="Mateos I."/>
            <person name="Piednoel M."/>
            <person name="Hagmann J."/>
            <person name="Chen-Min-Tao R."/>
            <person name="Iglesias-Fernandez R."/>
            <person name="Schuster S.C."/>
            <person name="Alonso-Blanco C."/>
            <person name="Roudier F."/>
            <person name="Carbonero P."/>
            <person name="Paz-Ares J."/>
            <person name="Davis S.J."/>
            <person name="Pecinka A."/>
            <person name="Quesneville H."/>
            <person name="Colot V."/>
            <person name="Lysak M.A."/>
            <person name="Weigel D."/>
            <person name="Coupland G."/>
            <person name="Schneeberger K."/>
        </authorList>
    </citation>
    <scope>NUCLEOTIDE SEQUENCE [LARGE SCALE GENOMIC DNA]</scope>
    <source>
        <strain evidence="3">cv. Pajares</strain>
    </source>
</reference>
<protein>
    <submittedName>
        <fullName evidence="2">Uncharacterized protein</fullName>
    </submittedName>
</protein>
<dbReference type="Proteomes" id="UP000029120">
    <property type="component" value="Chromosome 8"/>
</dbReference>
<dbReference type="Gramene" id="KFK26561">
    <property type="protein sequence ID" value="KFK26561"/>
    <property type="gene ID" value="AALP_AA8G264900"/>
</dbReference>
<feature type="region of interest" description="Disordered" evidence="1">
    <location>
        <begin position="90"/>
        <end position="189"/>
    </location>
</feature>
<keyword evidence="3" id="KW-1185">Reference proteome</keyword>
<sequence length="200" mass="21433">MNRISSTVGQIKAFLTFYEEQGYAPEGAVEKLKEDLEKYLKMAAAHHVEKISEQDFVFPDQASWIPGDELVFPIGSPNRVGQYGLGEEWDSAGEEEVRGDGEVDPRPSRVTLKVGGSDPTVSLRGRDEEDGSGFSHVSETDEDEDPSGADCRTEVVRSPAEVAGTSTMVAEDPSTVADPAGNPGKAAGDLGIDEVDVVNF</sequence>
<gene>
    <name evidence="2" type="ordered locus">AALP_Aa8g264900</name>
</gene>
<evidence type="ECO:0000256" key="1">
    <source>
        <dbReference type="SAM" id="MobiDB-lite"/>
    </source>
</evidence>
<accession>A0A087G9K9</accession>